<proteinExistence type="predicted"/>
<evidence type="ECO:0000313" key="2">
    <source>
        <dbReference type="Proteomes" id="UP000552709"/>
    </source>
</evidence>
<name>A0A7W8JTP3_9DEIO</name>
<accession>A0A7W8JTP3</accession>
<sequence length="257" mass="28613">MTPEQVDMVRAGLPLNVPSFTRALETRQPVFIDGWNAAREQIENTDVFGPVCIYPVVGQEVRGIFTVGLRLGEQWQSRDRGLMRALGRSLTLAVERGEGARQQAEQNAELLARTRALEAFETLSHELDSAARLLVGRSLEIMLSQMPPGFAMSYEHENGEGGDGLFRIRAQVGSMRNDDLQRAVDAGLPYRSTLNLRRPLETGQAHYQDHDRLDTDRLGEMDSHLGATAALPILVSQQVRGVLALALFKEDKDLDRH</sequence>
<dbReference type="SUPFAM" id="SSF55781">
    <property type="entry name" value="GAF domain-like"/>
    <property type="match status" value="1"/>
</dbReference>
<comment type="caution">
    <text evidence="1">The sequence shown here is derived from an EMBL/GenBank/DDBJ whole genome shotgun (WGS) entry which is preliminary data.</text>
</comment>
<dbReference type="EMBL" id="JACHFL010000004">
    <property type="protein sequence ID" value="MBB5363035.1"/>
    <property type="molecule type" value="Genomic_DNA"/>
</dbReference>
<evidence type="ECO:0000313" key="1">
    <source>
        <dbReference type="EMBL" id="MBB5363035.1"/>
    </source>
</evidence>
<organism evidence="1 2">
    <name type="scientific">Deinococcus humi</name>
    <dbReference type="NCBI Taxonomy" id="662880"/>
    <lineage>
        <taxon>Bacteria</taxon>
        <taxon>Thermotogati</taxon>
        <taxon>Deinococcota</taxon>
        <taxon>Deinococci</taxon>
        <taxon>Deinococcales</taxon>
        <taxon>Deinococcaceae</taxon>
        <taxon>Deinococcus</taxon>
    </lineage>
</organism>
<protein>
    <submittedName>
        <fullName evidence="1">GAF domain-containing protein</fullName>
    </submittedName>
</protein>
<reference evidence="1 2" key="1">
    <citation type="submission" date="2020-08" db="EMBL/GenBank/DDBJ databases">
        <title>Genomic Encyclopedia of Type Strains, Phase IV (KMG-IV): sequencing the most valuable type-strain genomes for metagenomic binning, comparative biology and taxonomic classification.</title>
        <authorList>
            <person name="Goeker M."/>
        </authorList>
    </citation>
    <scope>NUCLEOTIDE SEQUENCE [LARGE SCALE GENOMIC DNA]</scope>
    <source>
        <strain evidence="1 2">DSM 27939</strain>
    </source>
</reference>
<dbReference type="RefSeq" id="WP_184131158.1">
    <property type="nucleotide sequence ID" value="NZ_JACHFL010000004.1"/>
</dbReference>
<gene>
    <name evidence="1" type="ORF">HNQ08_002133</name>
</gene>
<dbReference type="AlphaFoldDB" id="A0A7W8JTP3"/>
<keyword evidence="2" id="KW-1185">Reference proteome</keyword>
<dbReference type="Proteomes" id="UP000552709">
    <property type="component" value="Unassembled WGS sequence"/>
</dbReference>